<protein>
    <recommendedName>
        <fullName evidence="6">Chitin-binding type-1 domain-containing protein</fullName>
    </recommendedName>
</protein>
<dbReference type="Pfam" id="PF00187">
    <property type="entry name" value="Chitin_bind_1"/>
    <property type="match status" value="1"/>
</dbReference>
<evidence type="ECO:0000256" key="3">
    <source>
        <dbReference type="PROSITE-ProRule" id="PRU00261"/>
    </source>
</evidence>
<dbReference type="CDD" id="cd00035">
    <property type="entry name" value="ChtBD1"/>
    <property type="match status" value="1"/>
</dbReference>
<dbReference type="SMART" id="SM00270">
    <property type="entry name" value="ChtBD1"/>
    <property type="match status" value="1"/>
</dbReference>
<feature type="disulfide bond" evidence="3">
    <location>
        <begin position="24"/>
        <end position="39"/>
    </location>
</feature>
<dbReference type="InterPro" id="IPR018371">
    <property type="entry name" value="Chitin-binding_1_CS"/>
</dbReference>
<comment type="caution">
    <text evidence="7">The sequence shown here is derived from an EMBL/GenBank/DDBJ whole genome shotgun (WGS) entry which is preliminary data.</text>
</comment>
<feature type="disulfide bond" evidence="3">
    <location>
        <begin position="56"/>
        <end position="60"/>
    </location>
</feature>
<keyword evidence="2 3" id="KW-1015">Disulfide bond</keyword>
<dbReference type="EMBL" id="BAABME010000659">
    <property type="protein sequence ID" value="GAA0144542.1"/>
    <property type="molecule type" value="Genomic_DNA"/>
</dbReference>
<dbReference type="PROSITE" id="PS00026">
    <property type="entry name" value="CHIT_BIND_I_1"/>
    <property type="match status" value="1"/>
</dbReference>
<dbReference type="PANTHER" id="PTHR47849:SF8">
    <property type="entry name" value="LECTIN"/>
    <property type="match status" value="1"/>
</dbReference>
<evidence type="ECO:0000313" key="8">
    <source>
        <dbReference type="Proteomes" id="UP001454036"/>
    </source>
</evidence>
<feature type="disulfide bond" evidence="3">
    <location>
        <begin position="38"/>
        <end position="52"/>
    </location>
</feature>
<dbReference type="GO" id="GO:0008061">
    <property type="term" value="F:chitin binding"/>
    <property type="evidence" value="ECO:0007669"/>
    <property type="project" value="UniProtKB-UniRule"/>
</dbReference>
<feature type="disulfide bond" evidence="3">
    <location>
        <begin position="33"/>
        <end position="45"/>
    </location>
</feature>
<keyword evidence="5" id="KW-0732">Signal</keyword>
<dbReference type="SUPFAM" id="SSF57016">
    <property type="entry name" value="Plant lectins/antimicrobial peptides"/>
    <property type="match status" value="1"/>
</dbReference>
<feature type="signal peptide" evidence="5">
    <location>
        <begin position="1"/>
        <end position="20"/>
    </location>
</feature>
<feature type="domain" description="Chitin-binding type-1" evidence="6">
    <location>
        <begin position="21"/>
        <end position="62"/>
    </location>
</feature>
<feature type="compositionally biased region" description="Polar residues" evidence="4">
    <location>
        <begin position="78"/>
        <end position="91"/>
    </location>
</feature>
<dbReference type="InterPro" id="IPR036861">
    <property type="entry name" value="Endochitinase-like_sf"/>
</dbReference>
<dbReference type="PRINTS" id="PR00451">
    <property type="entry name" value="CHITINBINDNG"/>
</dbReference>
<dbReference type="Proteomes" id="UP001454036">
    <property type="component" value="Unassembled WGS sequence"/>
</dbReference>
<keyword evidence="1 3" id="KW-0147">Chitin-binding</keyword>
<evidence type="ECO:0000259" key="6">
    <source>
        <dbReference type="PROSITE" id="PS50941"/>
    </source>
</evidence>
<accession>A0AAV3P088</accession>
<dbReference type="PROSITE" id="PS50941">
    <property type="entry name" value="CHIT_BIND_I_2"/>
    <property type="match status" value="1"/>
</dbReference>
<sequence>MKYQTIVVFFFALLIVTISAQQQCGRQLGNRVCPNGLCCSQYGYCGSTTAYCGFGCQSQCGGAKASTPDNATQKEENANNNGGAKSAQPDNATPKEEIAKNNGGA</sequence>
<proteinExistence type="predicted"/>
<dbReference type="AlphaFoldDB" id="A0AAV3P088"/>
<keyword evidence="8" id="KW-1185">Reference proteome</keyword>
<evidence type="ECO:0000256" key="2">
    <source>
        <dbReference type="ARBA" id="ARBA00023157"/>
    </source>
</evidence>
<gene>
    <name evidence="7" type="ORF">LIER_04963</name>
</gene>
<evidence type="ECO:0000313" key="7">
    <source>
        <dbReference type="EMBL" id="GAA0144542.1"/>
    </source>
</evidence>
<dbReference type="PANTHER" id="PTHR47849">
    <property type="entry name" value="CHITIN-BINDING LECTIN 1"/>
    <property type="match status" value="1"/>
</dbReference>
<evidence type="ECO:0000256" key="5">
    <source>
        <dbReference type="SAM" id="SignalP"/>
    </source>
</evidence>
<organism evidence="7 8">
    <name type="scientific">Lithospermum erythrorhizon</name>
    <name type="common">Purple gromwell</name>
    <name type="synonym">Lithospermum officinale var. erythrorhizon</name>
    <dbReference type="NCBI Taxonomy" id="34254"/>
    <lineage>
        <taxon>Eukaryota</taxon>
        <taxon>Viridiplantae</taxon>
        <taxon>Streptophyta</taxon>
        <taxon>Embryophyta</taxon>
        <taxon>Tracheophyta</taxon>
        <taxon>Spermatophyta</taxon>
        <taxon>Magnoliopsida</taxon>
        <taxon>eudicotyledons</taxon>
        <taxon>Gunneridae</taxon>
        <taxon>Pentapetalae</taxon>
        <taxon>asterids</taxon>
        <taxon>lamiids</taxon>
        <taxon>Boraginales</taxon>
        <taxon>Boraginaceae</taxon>
        <taxon>Boraginoideae</taxon>
        <taxon>Lithospermeae</taxon>
        <taxon>Lithospermum</taxon>
    </lineage>
</organism>
<dbReference type="FunFam" id="3.30.60.10:FF:000001">
    <property type="entry name" value="Basic endochitinase"/>
    <property type="match status" value="1"/>
</dbReference>
<name>A0AAV3P088_LITER</name>
<dbReference type="Gene3D" id="3.30.60.10">
    <property type="entry name" value="Endochitinase-like"/>
    <property type="match status" value="1"/>
</dbReference>
<evidence type="ECO:0000256" key="4">
    <source>
        <dbReference type="SAM" id="MobiDB-lite"/>
    </source>
</evidence>
<feature type="chain" id="PRO_5043999664" description="Chitin-binding type-1 domain-containing protein" evidence="5">
    <location>
        <begin position="21"/>
        <end position="105"/>
    </location>
</feature>
<evidence type="ECO:0000256" key="1">
    <source>
        <dbReference type="ARBA" id="ARBA00022669"/>
    </source>
</evidence>
<feature type="region of interest" description="Disordered" evidence="4">
    <location>
        <begin position="60"/>
        <end position="105"/>
    </location>
</feature>
<reference evidence="7 8" key="1">
    <citation type="submission" date="2024-01" db="EMBL/GenBank/DDBJ databases">
        <title>The complete chloroplast genome sequence of Lithospermum erythrorhizon: insights into the phylogenetic relationship among Boraginaceae species and the maternal lineages of purple gromwells.</title>
        <authorList>
            <person name="Okada T."/>
            <person name="Watanabe K."/>
        </authorList>
    </citation>
    <scope>NUCLEOTIDE SEQUENCE [LARGE SCALE GENOMIC DNA]</scope>
</reference>
<dbReference type="InterPro" id="IPR001002">
    <property type="entry name" value="Chitin-bd_1"/>
</dbReference>